<reference evidence="12 13" key="1">
    <citation type="submission" date="2020-12" db="EMBL/GenBank/DDBJ databases">
        <title>Sulforoseuscoccus oceanibium gen. nov., sp. nov., a representative of the phylum Verrucomicrobia with special cytoplasmic membrane, and proposal of Sulforoseuscoccusaceae fam. nov.</title>
        <authorList>
            <person name="Xi F."/>
        </authorList>
    </citation>
    <scope>NUCLEOTIDE SEQUENCE [LARGE SCALE GENOMIC DNA]</scope>
    <source>
        <strain evidence="12 13">T37</strain>
    </source>
</reference>
<dbReference type="Pfam" id="PF00266">
    <property type="entry name" value="Aminotran_5"/>
    <property type="match status" value="1"/>
</dbReference>
<organism evidence="12 13">
    <name type="scientific">Sulfuriroseicoccus oceanibius</name>
    <dbReference type="NCBI Taxonomy" id="2707525"/>
    <lineage>
        <taxon>Bacteria</taxon>
        <taxon>Pseudomonadati</taxon>
        <taxon>Verrucomicrobiota</taxon>
        <taxon>Verrucomicrobiia</taxon>
        <taxon>Verrucomicrobiales</taxon>
        <taxon>Verrucomicrobiaceae</taxon>
        <taxon>Sulfuriroseicoccus</taxon>
    </lineage>
</organism>
<dbReference type="GO" id="GO:0031071">
    <property type="term" value="F:cysteine desulfurase activity"/>
    <property type="evidence" value="ECO:0007669"/>
    <property type="project" value="UniProtKB-EC"/>
</dbReference>
<evidence type="ECO:0000256" key="7">
    <source>
        <dbReference type="ARBA" id="ARBA00022898"/>
    </source>
</evidence>
<dbReference type="Proteomes" id="UP000475117">
    <property type="component" value="Chromosome"/>
</dbReference>
<evidence type="ECO:0000256" key="4">
    <source>
        <dbReference type="ARBA" id="ARBA00012239"/>
    </source>
</evidence>
<dbReference type="Gene3D" id="1.10.260.50">
    <property type="match status" value="1"/>
</dbReference>
<keyword evidence="13" id="KW-1185">Reference proteome</keyword>
<proteinExistence type="inferred from homology"/>
<evidence type="ECO:0000313" key="12">
    <source>
        <dbReference type="EMBL" id="QQL44925.1"/>
    </source>
</evidence>
<keyword evidence="5 12" id="KW-0808">Transferase</keyword>
<dbReference type="RefSeq" id="WP_164365336.1">
    <property type="nucleotide sequence ID" value="NZ_CP066776.1"/>
</dbReference>
<dbReference type="Gene3D" id="3.40.640.10">
    <property type="entry name" value="Type I PLP-dependent aspartate aminotransferase-like (Major domain)"/>
    <property type="match status" value="1"/>
</dbReference>
<evidence type="ECO:0000256" key="10">
    <source>
        <dbReference type="ARBA" id="ARBA00050776"/>
    </source>
</evidence>
<comment type="catalytic activity">
    <reaction evidence="10">
        <text>(sulfur carrier)-H + L-cysteine = (sulfur carrier)-SH + L-alanine</text>
        <dbReference type="Rhea" id="RHEA:43892"/>
        <dbReference type="Rhea" id="RHEA-COMP:14737"/>
        <dbReference type="Rhea" id="RHEA-COMP:14739"/>
        <dbReference type="ChEBI" id="CHEBI:29917"/>
        <dbReference type="ChEBI" id="CHEBI:35235"/>
        <dbReference type="ChEBI" id="CHEBI:57972"/>
        <dbReference type="ChEBI" id="CHEBI:64428"/>
        <dbReference type="EC" id="2.8.1.7"/>
    </reaction>
</comment>
<evidence type="ECO:0000313" key="13">
    <source>
        <dbReference type="Proteomes" id="UP000475117"/>
    </source>
</evidence>
<gene>
    <name evidence="12" type="ORF">G3M56_013820</name>
</gene>
<dbReference type="InterPro" id="IPR016454">
    <property type="entry name" value="Cysteine_dSase"/>
</dbReference>
<comment type="similarity">
    <text evidence="3">Belongs to the class-V pyridoxal-phosphate-dependent aminotransferase family. NifS/IscS subfamily.</text>
</comment>
<dbReference type="SUPFAM" id="SSF53383">
    <property type="entry name" value="PLP-dependent transferases"/>
    <property type="match status" value="1"/>
</dbReference>
<sequence>MIYLDNNATTPLLPEVVDAMLPFLTKHYANPSVAYDFAAPVREAMEKAHVQVAELINASPEEIIFTGCGTEADNSAIASALALQPSRKKVVVGATEHSAIGKAAAHIAGKQNVLVIPVQRDGRLDLEVLRSTLENHAPEIALVSIMWANNETGVIHPVEEIAALTQAAGIPFHTDAIQAAGKVPIDVAALPVTYLSLAAHKFHGPKGVGALYVRTGARFRNQLVGGGQEAGRRAGTENVAGIVAMGAAAEAMRYRIADGVMHRVELLRNHFENLVVDGLDSVTINGSPEHRVPNTSNLCISGARAEAMLMLLDEAGLCCSSGSACKTGSSAPSAVLTAMGIPARDARTSLRFSLSSLTTAVEVESAAKLVIDAAVRVRRESPQGGVVIHS</sequence>
<keyword evidence="7" id="KW-0663">Pyridoxal phosphate</keyword>
<evidence type="ECO:0000256" key="3">
    <source>
        <dbReference type="ARBA" id="ARBA00006490"/>
    </source>
</evidence>
<evidence type="ECO:0000256" key="5">
    <source>
        <dbReference type="ARBA" id="ARBA00022679"/>
    </source>
</evidence>
<dbReference type="AlphaFoldDB" id="A0A6B3L5F5"/>
<comment type="function">
    <text evidence="2">Catalyzes the removal of elemental sulfur atoms from cysteine to produce alanine. Seems to participate in the biosynthesis of the nitrogenase metalloclusters by providing the inorganic sulfur required for the Fe-S core formation.</text>
</comment>
<accession>A0A6B3L5F5</accession>
<keyword evidence="9" id="KW-0411">Iron-sulfur</keyword>
<evidence type="ECO:0000259" key="11">
    <source>
        <dbReference type="Pfam" id="PF00266"/>
    </source>
</evidence>
<evidence type="ECO:0000256" key="1">
    <source>
        <dbReference type="ARBA" id="ARBA00001933"/>
    </source>
</evidence>
<evidence type="ECO:0000256" key="9">
    <source>
        <dbReference type="ARBA" id="ARBA00023014"/>
    </source>
</evidence>
<feature type="domain" description="Aminotransferase class V" evidence="11">
    <location>
        <begin position="2"/>
        <end position="364"/>
    </location>
</feature>
<dbReference type="EMBL" id="CP066776">
    <property type="protein sequence ID" value="QQL44925.1"/>
    <property type="molecule type" value="Genomic_DNA"/>
</dbReference>
<dbReference type="GO" id="GO:0046872">
    <property type="term" value="F:metal ion binding"/>
    <property type="evidence" value="ECO:0007669"/>
    <property type="project" value="UniProtKB-KW"/>
</dbReference>
<keyword evidence="12" id="KW-0032">Aminotransferase</keyword>
<dbReference type="InterPro" id="IPR015422">
    <property type="entry name" value="PyrdxlP-dep_Trfase_small"/>
</dbReference>
<dbReference type="GO" id="GO:0008483">
    <property type="term" value="F:transaminase activity"/>
    <property type="evidence" value="ECO:0007669"/>
    <property type="project" value="UniProtKB-KW"/>
</dbReference>
<dbReference type="InterPro" id="IPR015424">
    <property type="entry name" value="PyrdxlP-dep_Trfase"/>
</dbReference>
<dbReference type="PANTHER" id="PTHR11601">
    <property type="entry name" value="CYSTEINE DESULFURYLASE FAMILY MEMBER"/>
    <property type="match status" value="1"/>
</dbReference>
<protein>
    <recommendedName>
        <fullName evidence="4">cysteine desulfurase</fullName>
        <ecNumber evidence="4">2.8.1.7</ecNumber>
    </recommendedName>
</protein>
<keyword evidence="6" id="KW-0479">Metal-binding</keyword>
<dbReference type="PIRSF" id="PIRSF005572">
    <property type="entry name" value="NifS"/>
    <property type="match status" value="1"/>
</dbReference>
<keyword evidence="8" id="KW-0408">Iron</keyword>
<dbReference type="GO" id="GO:0051536">
    <property type="term" value="F:iron-sulfur cluster binding"/>
    <property type="evidence" value="ECO:0007669"/>
    <property type="project" value="UniProtKB-KW"/>
</dbReference>
<dbReference type="InterPro" id="IPR000192">
    <property type="entry name" value="Aminotrans_V_dom"/>
</dbReference>
<evidence type="ECO:0000256" key="8">
    <source>
        <dbReference type="ARBA" id="ARBA00023004"/>
    </source>
</evidence>
<dbReference type="EC" id="2.8.1.7" evidence="4"/>
<name>A0A6B3L5F5_9BACT</name>
<dbReference type="PANTHER" id="PTHR11601:SF34">
    <property type="entry name" value="CYSTEINE DESULFURASE"/>
    <property type="match status" value="1"/>
</dbReference>
<comment type="cofactor">
    <cofactor evidence="1">
        <name>pyridoxal 5'-phosphate</name>
        <dbReference type="ChEBI" id="CHEBI:597326"/>
    </cofactor>
</comment>
<dbReference type="FunFam" id="3.40.640.10:FF:000084">
    <property type="entry name" value="IscS-like cysteine desulfurase"/>
    <property type="match status" value="1"/>
</dbReference>
<dbReference type="Gene3D" id="3.90.1150.10">
    <property type="entry name" value="Aspartate Aminotransferase, domain 1"/>
    <property type="match status" value="1"/>
</dbReference>
<dbReference type="KEGG" id="soa:G3M56_013820"/>
<dbReference type="InterPro" id="IPR015421">
    <property type="entry name" value="PyrdxlP-dep_Trfase_major"/>
</dbReference>
<evidence type="ECO:0000256" key="6">
    <source>
        <dbReference type="ARBA" id="ARBA00022723"/>
    </source>
</evidence>
<evidence type="ECO:0000256" key="2">
    <source>
        <dbReference type="ARBA" id="ARBA00003120"/>
    </source>
</evidence>